<feature type="region of interest" description="Disordered" evidence="1">
    <location>
        <begin position="60"/>
        <end position="90"/>
    </location>
</feature>
<comment type="caution">
    <text evidence="2">The sequence shown here is derived from an EMBL/GenBank/DDBJ whole genome shotgun (WGS) entry which is preliminary data.</text>
</comment>
<dbReference type="AlphaFoldDB" id="A0A016WBA8"/>
<evidence type="ECO:0000313" key="3">
    <source>
        <dbReference type="Proteomes" id="UP000024635"/>
    </source>
</evidence>
<proteinExistence type="predicted"/>
<protein>
    <submittedName>
        <fullName evidence="2">Uncharacterized protein</fullName>
    </submittedName>
</protein>
<keyword evidence="3" id="KW-1185">Reference proteome</keyword>
<dbReference type="OrthoDB" id="439808at2759"/>
<organism evidence="2 3">
    <name type="scientific">Ancylostoma ceylanicum</name>
    <dbReference type="NCBI Taxonomy" id="53326"/>
    <lineage>
        <taxon>Eukaryota</taxon>
        <taxon>Metazoa</taxon>
        <taxon>Ecdysozoa</taxon>
        <taxon>Nematoda</taxon>
        <taxon>Chromadorea</taxon>
        <taxon>Rhabditida</taxon>
        <taxon>Rhabditina</taxon>
        <taxon>Rhabditomorpha</taxon>
        <taxon>Strongyloidea</taxon>
        <taxon>Ancylostomatidae</taxon>
        <taxon>Ancylostomatinae</taxon>
        <taxon>Ancylostoma</taxon>
    </lineage>
</organism>
<evidence type="ECO:0000256" key="1">
    <source>
        <dbReference type="SAM" id="MobiDB-lite"/>
    </source>
</evidence>
<evidence type="ECO:0000313" key="2">
    <source>
        <dbReference type="EMBL" id="EYC37094.1"/>
    </source>
</evidence>
<dbReference type="EMBL" id="JARK01000427">
    <property type="protein sequence ID" value="EYC37094.1"/>
    <property type="molecule type" value="Genomic_DNA"/>
</dbReference>
<sequence length="90" mass="9604">MWHPAPPSLATVGGASRRTPSPAAAEANIGDRRRQCWRWAIANFGDRWSLPSLATARPMRVDRGRRPPSPTSAATIAGDGDAVCNTPRGV</sequence>
<name>A0A016WBA8_9BILA</name>
<feature type="region of interest" description="Disordered" evidence="1">
    <location>
        <begin position="1"/>
        <end position="29"/>
    </location>
</feature>
<dbReference type="Proteomes" id="UP000024635">
    <property type="component" value="Unassembled WGS sequence"/>
</dbReference>
<reference evidence="3" key="1">
    <citation type="journal article" date="2015" name="Nat. Genet.">
        <title>The genome and transcriptome of the zoonotic hookworm Ancylostoma ceylanicum identify infection-specific gene families.</title>
        <authorList>
            <person name="Schwarz E.M."/>
            <person name="Hu Y."/>
            <person name="Antoshechkin I."/>
            <person name="Miller M.M."/>
            <person name="Sternberg P.W."/>
            <person name="Aroian R.V."/>
        </authorList>
    </citation>
    <scope>NUCLEOTIDE SEQUENCE</scope>
    <source>
        <strain evidence="3">HY135</strain>
    </source>
</reference>
<gene>
    <name evidence="2" type="primary">Acey_s0827.g2553</name>
    <name evidence="2" type="synonym">Acey-tiar-3</name>
    <name evidence="2" type="ORF">Y032_0827g2553</name>
</gene>
<accession>A0A016WBA8</accession>